<dbReference type="EMBL" id="CAJB01000064">
    <property type="protein sequence ID" value="CCH76975.1"/>
    <property type="molecule type" value="Genomic_DNA"/>
</dbReference>
<proteinExistence type="predicted"/>
<accession>A0A077LYE7</accession>
<dbReference type="Proteomes" id="UP000035721">
    <property type="component" value="Unassembled WGS sequence"/>
</dbReference>
<organism evidence="2 3">
    <name type="scientific">Nostocoides japonicum T1-X7</name>
    <dbReference type="NCBI Taxonomy" id="1194083"/>
    <lineage>
        <taxon>Bacteria</taxon>
        <taxon>Bacillati</taxon>
        <taxon>Actinomycetota</taxon>
        <taxon>Actinomycetes</taxon>
        <taxon>Micrococcales</taxon>
        <taxon>Intrasporangiaceae</taxon>
        <taxon>Nostocoides</taxon>
    </lineage>
</organism>
<dbReference type="Pfam" id="PF11575">
    <property type="entry name" value="FhuF_C"/>
    <property type="match status" value="1"/>
</dbReference>
<keyword evidence="3" id="KW-1185">Reference proteome</keyword>
<feature type="domain" description="Ferric siderophore reductase C-terminal" evidence="1">
    <location>
        <begin position="170"/>
        <end position="190"/>
    </location>
</feature>
<name>A0A077LYE7_9MICO</name>
<dbReference type="STRING" id="1194083.BN12_1560035"/>
<reference evidence="2 3" key="1">
    <citation type="journal article" date="2013" name="ISME J.">
        <title>A metabolic model for members of the genus Tetrasphaera involved in enhanced biological phosphorus removal.</title>
        <authorList>
            <person name="Kristiansen R."/>
            <person name="Nguyen H.T.T."/>
            <person name="Saunders A.M."/>
            <person name="Nielsen J.L."/>
            <person name="Wimmer R."/>
            <person name="Le V.Q."/>
            <person name="McIlroy S.J."/>
            <person name="Petrovski S."/>
            <person name="Seviour R.J."/>
            <person name="Calteau A."/>
            <person name="Nielsen K.L."/>
            <person name="Nielsen P.H."/>
        </authorList>
    </citation>
    <scope>NUCLEOTIDE SEQUENCE [LARGE SCALE GENOMIC DNA]</scope>
    <source>
        <strain evidence="2 3">T1-X7</strain>
    </source>
</reference>
<evidence type="ECO:0000313" key="3">
    <source>
        <dbReference type="Proteomes" id="UP000035721"/>
    </source>
</evidence>
<evidence type="ECO:0000313" key="2">
    <source>
        <dbReference type="EMBL" id="CCH76975.1"/>
    </source>
</evidence>
<protein>
    <recommendedName>
        <fullName evidence="1">Ferric siderophore reductase C-terminal domain-containing protein</fullName>
    </recommendedName>
</protein>
<gene>
    <name evidence="2" type="ORF">BN12_1560035</name>
</gene>
<dbReference type="RefSeq" id="WP_200901229.1">
    <property type="nucleotide sequence ID" value="NZ_HF570958.1"/>
</dbReference>
<sequence>MEDPAVLDDRVDRVRAALLDRSGGTATVERRVAASVAHLGIVARLIAPAVATRALQAPGGRDSVSLAPEDLWWQDVLGGPVPLSGVVVDAPPDPLGGSAVEALTRLVTRRYALSPSVAWGNVASAANSAAAMVGASRPELAEAARAAADAFLARPEVEGGVLRAGPGFRRRSCCLIYRIAGSREAVCGDCILAS</sequence>
<comment type="caution">
    <text evidence="2">The sequence shown here is derived from an EMBL/GenBank/DDBJ whole genome shotgun (WGS) entry which is preliminary data.</text>
</comment>
<evidence type="ECO:0000259" key="1">
    <source>
        <dbReference type="Pfam" id="PF11575"/>
    </source>
</evidence>
<dbReference type="GO" id="GO:0051537">
    <property type="term" value="F:2 iron, 2 sulfur cluster binding"/>
    <property type="evidence" value="ECO:0007669"/>
    <property type="project" value="InterPro"/>
</dbReference>
<dbReference type="InterPro" id="IPR024726">
    <property type="entry name" value="FhuF_C"/>
</dbReference>
<dbReference type="AlphaFoldDB" id="A0A077LYE7"/>